<feature type="binding site" evidence="4">
    <location>
        <position position="39"/>
    </location>
    <ligand>
        <name>NADP(+)</name>
        <dbReference type="ChEBI" id="CHEBI:58349"/>
    </ligand>
</feature>
<evidence type="ECO:0000256" key="4">
    <source>
        <dbReference type="HAMAP-Rule" id="MF_01601"/>
    </source>
</evidence>
<gene>
    <name evidence="6" type="primary">rfaD</name>
    <name evidence="4" type="synonym">hldD</name>
    <name evidence="6" type="ORF">JQX08_08800</name>
</gene>
<evidence type="ECO:0000313" key="6">
    <source>
        <dbReference type="EMBL" id="MBM7060808.1"/>
    </source>
</evidence>
<feature type="binding site" evidence="4">
    <location>
        <position position="177"/>
    </location>
    <ligand>
        <name>NADP(+)</name>
        <dbReference type="ChEBI" id="CHEBI:58349"/>
    </ligand>
</feature>
<feature type="domain" description="NAD-dependent epimerase/dehydratase" evidence="5">
    <location>
        <begin position="3"/>
        <end position="241"/>
    </location>
</feature>
<feature type="binding site" evidence="4">
    <location>
        <position position="168"/>
    </location>
    <ligand>
        <name>substrate</name>
    </ligand>
</feature>
<comment type="domain">
    <text evidence="4">Contains a large N-terminal NADP-binding domain, and a smaller C-terminal substrate-binding domain.</text>
</comment>
<feature type="active site" description="Proton acceptor" evidence="4">
    <location>
        <position position="139"/>
    </location>
</feature>
<dbReference type="HAMAP" id="MF_01601">
    <property type="entry name" value="Heptose_epimerase"/>
    <property type="match status" value="1"/>
</dbReference>
<feature type="binding site" evidence="4">
    <location>
        <position position="292"/>
    </location>
    <ligand>
        <name>substrate</name>
    </ligand>
</feature>
<dbReference type="GO" id="GO:0008712">
    <property type="term" value="F:ADP-glyceromanno-heptose 6-epimerase activity"/>
    <property type="evidence" value="ECO:0007669"/>
    <property type="project" value="UniProtKB-EC"/>
</dbReference>
<accession>A0ABS2IDR4</accession>
<keyword evidence="1 4" id="KW-0521">NADP</keyword>
<comment type="similarity">
    <text evidence="4">Belongs to the NAD(P)-dependent epimerase/dehydratase family. HldD subfamily.</text>
</comment>
<dbReference type="InterPro" id="IPR036291">
    <property type="entry name" value="NAD(P)-bd_dom_sf"/>
</dbReference>
<evidence type="ECO:0000313" key="7">
    <source>
        <dbReference type="Proteomes" id="UP000717995"/>
    </source>
</evidence>
<dbReference type="Proteomes" id="UP000717995">
    <property type="component" value="Unassembled WGS sequence"/>
</dbReference>
<feature type="active site" description="Proton acceptor" evidence="4">
    <location>
        <position position="177"/>
    </location>
</feature>
<feature type="binding site" evidence="4">
    <location>
        <begin position="75"/>
        <end position="79"/>
    </location>
    <ligand>
        <name>NADP(+)</name>
        <dbReference type="ChEBI" id="CHEBI:58349"/>
    </ligand>
</feature>
<evidence type="ECO:0000256" key="1">
    <source>
        <dbReference type="ARBA" id="ARBA00022857"/>
    </source>
</evidence>
<dbReference type="Gene3D" id="3.90.25.10">
    <property type="entry name" value="UDP-galactose 4-epimerase, domain 1"/>
    <property type="match status" value="1"/>
</dbReference>
<dbReference type="Pfam" id="PF01370">
    <property type="entry name" value="Epimerase"/>
    <property type="match status" value="1"/>
</dbReference>
<dbReference type="NCBIfam" id="TIGR02197">
    <property type="entry name" value="heptose_epim"/>
    <property type="match status" value="1"/>
</dbReference>
<dbReference type="EMBL" id="JAFEUP010000002">
    <property type="protein sequence ID" value="MBM7060808.1"/>
    <property type="molecule type" value="Genomic_DNA"/>
</dbReference>
<organism evidence="6 7">
    <name type="scientific">Zestomonas insulae</name>
    <dbReference type="NCBI Taxonomy" id="2809017"/>
    <lineage>
        <taxon>Bacteria</taxon>
        <taxon>Pseudomonadati</taxon>
        <taxon>Pseudomonadota</taxon>
        <taxon>Gammaproteobacteria</taxon>
        <taxon>Pseudomonadales</taxon>
        <taxon>Pseudomonadaceae</taxon>
        <taxon>Zestomonas</taxon>
    </lineage>
</organism>
<feature type="binding site" evidence="4">
    <location>
        <position position="143"/>
    </location>
    <ligand>
        <name>NADP(+)</name>
        <dbReference type="ChEBI" id="CHEBI:58349"/>
    </ligand>
</feature>
<dbReference type="PANTHER" id="PTHR43103:SF3">
    <property type="entry name" value="ADP-L-GLYCERO-D-MANNO-HEPTOSE-6-EPIMERASE"/>
    <property type="match status" value="1"/>
</dbReference>
<proteinExistence type="inferred from homology"/>
<comment type="function">
    <text evidence="4">Catalyzes the interconversion between ADP-D-glycero-beta-D-manno-heptose and ADP-L-glycero-beta-D-manno-heptose via an epimerization at carbon 6 of the heptose.</text>
</comment>
<dbReference type="PANTHER" id="PTHR43103">
    <property type="entry name" value="NUCLEOSIDE-DIPHOSPHATE-SUGAR EPIMERASE"/>
    <property type="match status" value="1"/>
</dbReference>
<comment type="caution">
    <text evidence="6">The sequence shown here is derived from an EMBL/GenBank/DDBJ whole genome shotgun (WGS) entry which is preliminary data.</text>
</comment>
<evidence type="ECO:0000256" key="2">
    <source>
        <dbReference type="ARBA" id="ARBA00023235"/>
    </source>
</evidence>
<feature type="binding site" evidence="4">
    <location>
        <begin position="200"/>
        <end position="203"/>
    </location>
    <ligand>
        <name>substrate</name>
    </ligand>
</feature>
<comment type="cofactor">
    <cofactor evidence="4">
        <name>NADP(+)</name>
        <dbReference type="ChEBI" id="CHEBI:58349"/>
    </cofactor>
    <text evidence="4">Binds 1 NADP(+) per subunit.</text>
</comment>
<dbReference type="SUPFAM" id="SSF51735">
    <property type="entry name" value="NAD(P)-binding Rossmann-fold domains"/>
    <property type="match status" value="1"/>
</dbReference>
<feature type="binding site" evidence="4">
    <location>
        <position position="54"/>
    </location>
    <ligand>
        <name>NADP(+)</name>
        <dbReference type="ChEBI" id="CHEBI:58349"/>
    </ligand>
</feature>
<sequence>MSIIVTGAAGFIGSNLVKALNARGETDIVAVDDLTDGDKFRNLVDCEISDYVDKRDFLERFASGGFGVVRAVLHQGACSSTMEGDGRFMMDNNYRYSCTLLDACQALGVPLLYASSAAVYGGGQVFQERRELEQPLNVYGYSKFLFDQKVRRLLPQTRSQIVGLRYFNVYGPREQHKGHMASVALHCFNQYRASGKVSLFGDYDGIAGGEHRRDFVSVEDVVKVNLHFLDAPQRSGIFNLGSGVAQPFNDVAVSMVNALRAQDDLQPLSREAMVAQGLLEYSEFPEALRGKYQSFTQADIELLREAGYRQPFLRVEQGVERYCRWLLGERLEG</sequence>
<keyword evidence="3 4" id="KW-0119">Carbohydrate metabolism</keyword>
<name>A0ABS2IDR4_9GAMM</name>
<comment type="catalytic activity">
    <reaction evidence="4">
        <text>ADP-D-glycero-beta-D-manno-heptose = ADP-L-glycero-beta-D-manno-heptose</text>
        <dbReference type="Rhea" id="RHEA:17577"/>
        <dbReference type="ChEBI" id="CHEBI:59967"/>
        <dbReference type="ChEBI" id="CHEBI:61506"/>
        <dbReference type="EC" id="5.1.3.20"/>
    </reaction>
</comment>
<dbReference type="CDD" id="cd05248">
    <property type="entry name" value="ADP_GME_SDR_e"/>
    <property type="match status" value="1"/>
</dbReference>
<feature type="binding site" evidence="4">
    <location>
        <position position="92"/>
    </location>
    <ligand>
        <name>NADP(+)</name>
        <dbReference type="ChEBI" id="CHEBI:58349"/>
    </ligand>
</feature>
<protein>
    <recommendedName>
        <fullName evidence="4">ADP-L-glycero-D-manno-heptose-6-epimerase</fullName>
        <ecNumber evidence="4">5.1.3.20</ecNumber>
    </recommendedName>
    <alternativeName>
        <fullName evidence="4">ADP-L-glycero-beta-D-manno-heptose-6-epimerase</fullName>
        <shortName evidence="4">ADP-glyceromanno-heptose 6-epimerase</shortName>
        <shortName evidence="4">ADP-hep 6-epimerase</shortName>
        <shortName evidence="4">AGME</shortName>
    </alternativeName>
</protein>
<feature type="binding site" evidence="4">
    <location>
        <position position="179"/>
    </location>
    <ligand>
        <name>substrate</name>
    </ligand>
</feature>
<feature type="binding site" evidence="4">
    <location>
        <position position="169"/>
    </location>
    <ligand>
        <name>NADP(+)</name>
        <dbReference type="ChEBI" id="CHEBI:58349"/>
    </ligand>
</feature>
<reference evidence="6 7" key="1">
    <citation type="submission" date="2021-02" db="EMBL/GenBank/DDBJ databases">
        <authorList>
            <person name="Lee D.-H."/>
        </authorList>
    </citation>
    <scope>NUCLEOTIDE SEQUENCE [LARGE SCALE GENOMIC DNA]</scope>
    <source>
        <strain evidence="6 7">UL073</strain>
    </source>
</reference>
<dbReference type="InterPro" id="IPR001509">
    <property type="entry name" value="Epimerase_deHydtase"/>
</dbReference>
<feature type="binding site" evidence="4">
    <location>
        <begin position="32"/>
        <end position="33"/>
    </location>
    <ligand>
        <name>NADP(+)</name>
        <dbReference type="ChEBI" id="CHEBI:58349"/>
    </ligand>
</feature>
<dbReference type="Gene3D" id="3.40.50.720">
    <property type="entry name" value="NAD(P)-binding Rossmann-like Domain"/>
    <property type="match status" value="1"/>
</dbReference>
<dbReference type="RefSeq" id="WP_205347994.1">
    <property type="nucleotide sequence ID" value="NZ_JAFEUP010000002.1"/>
</dbReference>
<keyword evidence="2 4" id="KW-0413">Isomerase</keyword>
<feature type="binding site" evidence="4">
    <location>
        <position position="213"/>
    </location>
    <ligand>
        <name>substrate</name>
    </ligand>
</feature>
<keyword evidence="7" id="KW-1185">Reference proteome</keyword>
<feature type="binding site" evidence="4">
    <location>
        <begin position="11"/>
        <end position="12"/>
    </location>
    <ligand>
        <name>NADP(+)</name>
        <dbReference type="ChEBI" id="CHEBI:58349"/>
    </ligand>
</feature>
<dbReference type="EC" id="5.1.3.20" evidence="4"/>
<evidence type="ECO:0000259" key="5">
    <source>
        <dbReference type="Pfam" id="PF01370"/>
    </source>
</evidence>
<comment type="pathway">
    <text evidence="4">Nucleotide-sugar biosynthesis; ADP-L-glycero-beta-D-manno-heptose biosynthesis; ADP-L-glycero-beta-D-manno-heptose from D-glycero-beta-D-manno-heptose 7-phosphate: step 4/4.</text>
</comment>
<comment type="subunit">
    <text evidence="4">Homopentamer.</text>
</comment>
<dbReference type="InterPro" id="IPR011912">
    <property type="entry name" value="Heptose_epim"/>
</dbReference>
<feature type="binding site" evidence="4">
    <location>
        <position position="186"/>
    </location>
    <ligand>
        <name>substrate</name>
    </ligand>
</feature>
<evidence type="ECO:0000256" key="3">
    <source>
        <dbReference type="ARBA" id="ARBA00023277"/>
    </source>
</evidence>